<dbReference type="GeneID" id="43651578"/>
<protein>
    <submittedName>
        <fullName evidence="1">Uncharacterized protein</fullName>
    </submittedName>
</protein>
<keyword evidence="2" id="KW-1185">Reference proteome</keyword>
<proteinExistence type="predicted"/>
<accession>A0A5N7A2P1</accession>
<dbReference type="EMBL" id="ML737662">
    <property type="protein sequence ID" value="KAE8363965.1"/>
    <property type="molecule type" value="Genomic_DNA"/>
</dbReference>
<dbReference type="OrthoDB" id="5355510at2759"/>
<evidence type="ECO:0000313" key="1">
    <source>
        <dbReference type="EMBL" id="KAE8363965.1"/>
    </source>
</evidence>
<gene>
    <name evidence="1" type="ORF">BDV27DRAFT_129163</name>
</gene>
<evidence type="ECO:0000313" key="2">
    <source>
        <dbReference type="Proteomes" id="UP000326268"/>
    </source>
</evidence>
<name>A0A5N7A2P1_9EURO</name>
<organism evidence="1 2">
    <name type="scientific">Aspergillus caelatus</name>
    <dbReference type="NCBI Taxonomy" id="61420"/>
    <lineage>
        <taxon>Eukaryota</taxon>
        <taxon>Fungi</taxon>
        <taxon>Dikarya</taxon>
        <taxon>Ascomycota</taxon>
        <taxon>Pezizomycotina</taxon>
        <taxon>Eurotiomycetes</taxon>
        <taxon>Eurotiomycetidae</taxon>
        <taxon>Eurotiales</taxon>
        <taxon>Aspergillaceae</taxon>
        <taxon>Aspergillus</taxon>
        <taxon>Aspergillus subgen. Circumdati</taxon>
    </lineage>
</organism>
<dbReference type="RefSeq" id="XP_031927046.1">
    <property type="nucleotide sequence ID" value="XM_032067132.1"/>
</dbReference>
<reference evidence="1 2" key="1">
    <citation type="submission" date="2019-04" db="EMBL/GenBank/DDBJ databases">
        <title>Friends and foes A comparative genomics studyof 23 Aspergillus species from section Flavi.</title>
        <authorList>
            <consortium name="DOE Joint Genome Institute"/>
            <person name="Kjaerbolling I."/>
            <person name="Vesth T."/>
            <person name="Frisvad J.C."/>
            <person name="Nybo J.L."/>
            <person name="Theobald S."/>
            <person name="Kildgaard S."/>
            <person name="Isbrandt T."/>
            <person name="Kuo A."/>
            <person name="Sato A."/>
            <person name="Lyhne E.K."/>
            <person name="Kogle M.E."/>
            <person name="Wiebenga A."/>
            <person name="Kun R.S."/>
            <person name="Lubbers R.J."/>
            <person name="Makela M.R."/>
            <person name="Barry K."/>
            <person name="Chovatia M."/>
            <person name="Clum A."/>
            <person name="Daum C."/>
            <person name="Haridas S."/>
            <person name="He G."/>
            <person name="LaButti K."/>
            <person name="Lipzen A."/>
            <person name="Mondo S."/>
            <person name="Riley R."/>
            <person name="Salamov A."/>
            <person name="Simmons B.A."/>
            <person name="Magnuson J.K."/>
            <person name="Henrissat B."/>
            <person name="Mortensen U.H."/>
            <person name="Larsen T.O."/>
            <person name="Devries R.P."/>
            <person name="Grigoriev I.V."/>
            <person name="Machida M."/>
            <person name="Baker S.E."/>
            <person name="Andersen M.R."/>
        </authorList>
    </citation>
    <scope>NUCLEOTIDE SEQUENCE [LARGE SCALE GENOMIC DNA]</scope>
    <source>
        <strain evidence="1 2">CBS 763.97</strain>
    </source>
</reference>
<sequence length="71" mass="8515">MGKRKNRKRKEAIHRYFTETDISKKRKRFTLRSCCILIVISCYTPSRIYNDESIQQKRKKTHENKKGLSPA</sequence>
<dbReference type="AlphaFoldDB" id="A0A5N7A2P1"/>
<dbReference type="Proteomes" id="UP000326268">
    <property type="component" value="Unassembled WGS sequence"/>
</dbReference>